<dbReference type="EMBL" id="CAXAMM010028613">
    <property type="protein sequence ID" value="CAK9063128.1"/>
    <property type="molecule type" value="Genomic_DNA"/>
</dbReference>
<dbReference type="PROSITE" id="PS51858">
    <property type="entry name" value="PPPDE"/>
    <property type="match status" value="1"/>
</dbReference>
<dbReference type="InterPro" id="IPR042266">
    <property type="entry name" value="PPPDE_sf"/>
</dbReference>
<dbReference type="PANTHER" id="PTHR12378">
    <property type="entry name" value="DESUMOYLATING ISOPEPTIDASE"/>
    <property type="match status" value="1"/>
</dbReference>
<evidence type="ECO:0000313" key="7">
    <source>
        <dbReference type="Proteomes" id="UP001642464"/>
    </source>
</evidence>
<keyword evidence="7" id="KW-1185">Reference proteome</keyword>
<dbReference type="InterPro" id="IPR008580">
    <property type="entry name" value="PPPDE_dom"/>
</dbReference>
<evidence type="ECO:0000256" key="2">
    <source>
        <dbReference type="ARBA" id="ARBA00022670"/>
    </source>
</evidence>
<comment type="similarity">
    <text evidence="1">Belongs to the DeSI family.</text>
</comment>
<evidence type="ECO:0000313" key="6">
    <source>
        <dbReference type="EMBL" id="CAK9063128.1"/>
    </source>
</evidence>
<accession>A0ABP0NI16</accession>
<proteinExistence type="inferred from homology"/>
<dbReference type="Pfam" id="PF05903">
    <property type="entry name" value="Peptidase_C97"/>
    <property type="match status" value="1"/>
</dbReference>
<reference evidence="6 7" key="1">
    <citation type="submission" date="2024-02" db="EMBL/GenBank/DDBJ databases">
        <authorList>
            <person name="Chen Y."/>
            <person name="Shah S."/>
            <person name="Dougan E. K."/>
            <person name="Thang M."/>
            <person name="Chan C."/>
        </authorList>
    </citation>
    <scope>NUCLEOTIDE SEQUENCE [LARGE SCALE GENOMIC DNA]</scope>
</reference>
<protein>
    <submittedName>
        <fullName evidence="6">Desumoylating isopeptidase 1 homolog (DeSI-1) (Polyubiquitinated substrate transporter) (POST)</fullName>
    </submittedName>
</protein>
<sequence length="397" mass="43254">MLSALASMPSQAVARSGEQVRGSVPSSTKVEVDWDEFEDERDILSKLPLDQLLKEVRVPPPKIDPAPLHLLDASRRCMSPRHLTRSSVLVHVYNLNETFMQANRVLAVAGSGAFHAGVEIFDWEWSYGIFGVRKTIPRNQTRHIYKCSVFLGDSEVGQAEFVELLRECFQDFMGEHYELVGHNCCTFARALVRKLQVRAMPSWVDRLARGLNFGAKAARVATRPMKQAAALGGRMLRMGRGAGSESDDDEDLTDLPSPVLQDGIPGQIATAMPQPCAQQQQQPGFAIAKPQLATGPPHVPANGGVRDNTAGPFPASAPHGPTLPLQQKHPEVHGYVQPRQPAPQVQQVMVPQAVQLPASGAPAPVYAMPSGPYIYIAPGQMYPGNAYPVAPRQPGFR</sequence>
<dbReference type="PANTHER" id="PTHR12378:SF80">
    <property type="entry name" value="IP06716P-RELATED"/>
    <property type="match status" value="1"/>
</dbReference>
<keyword evidence="2" id="KW-0645">Protease</keyword>
<organism evidence="6 7">
    <name type="scientific">Durusdinium trenchii</name>
    <dbReference type="NCBI Taxonomy" id="1381693"/>
    <lineage>
        <taxon>Eukaryota</taxon>
        <taxon>Sar</taxon>
        <taxon>Alveolata</taxon>
        <taxon>Dinophyceae</taxon>
        <taxon>Suessiales</taxon>
        <taxon>Symbiodiniaceae</taxon>
        <taxon>Durusdinium</taxon>
    </lineage>
</organism>
<evidence type="ECO:0000256" key="3">
    <source>
        <dbReference type="ARBA" id="ARBA00022801"/>
    </source>
</evidence>
<comment type="caution">
    <text evidence="6">The sequence shown here is derived from an EMBL/GenBank/DDBJ whole genome shotgun (WGS) entry which is preliminary data.</text>
</comment>
<feature type="region of interest" description="Disordered" evidence="4">
    <location>
        <begin position="1"/>
        <end position="27"/>
    </location>
</feature>
<dbReference type="SMART" id="SM01179">
    <property type="entry name" value="DUF862"/>
    <property type="match status" value="1"/>
</dbReference>
<evidence type="ECO:0000259" key="5">
    <source>
        <dbReference type="PROSITE" id="PS51858"/>
    </source>
</evidence>
<feature type="region of interest" description="Disordered" evidence="4">
    <location>
        <begin position="298"/>
        <end position="327"/>
    </location>
</feature>
<name>A0ABP0NI16_9DINO</name>
<feature type="domain" description="PPPDE" evidence="5">
    <location>
        <begin position="86"/>
        <end position="212"/>
    </location>
</feature>
<evidence type="ECO:0000256" key="1">
    <source>
        <dbReference type="ARBA" id="ARBA00008140"/>
    </source>
</evidence>
<dbReference type="Proteomes" id="UP001642464">
    <property type="component" value="Unassembled WGS sequence"/>
</dbReference>
<gene>
    <name evidence="6" type="ORF">SCF082_LOCUS32747</name>
</gene>
<dbReference type="Gene3D" id="3.90.1720.30">
    <property type="entry name" value="PPPDE domains"/>
    <property type="match status" value="1"/>
</dbReference>
<evidence type="ECO:0000256" key="4">
    <source>
        <dbReference type="SAM" id="MobiDB-lite"/>
    </source>
</evidence>
<keyword evidence="3" id="KW-0378">Hydrolase</keyword>